<reference evidence="2 3" key="1">
    <citation type="submission" date="2023-01" db="EMBL/GenBank/DDBJ databases">
        <authorList>
            <person name="Whitehead M."/>
        </authorList>
    </citation>
    <scope>NUCLEOTIDE SEQUENCE [LARGE SCALE GENOMIC DNA]</scope>
</reference>
<dbReference type="AlphaFoldDB" id="A0AAV0XSD8"/>
<gene>
    <name evidence="2" type="ORF">MEUPH1_LOCUS24389</name>
</gene>
<accession>A0AAV0XSD8</accession>
<dbReference type="EMBL" id="CARXXK010000295">
    <property type="protein sequence ID" value="CAI6370251.1"/>
    <property type="molecule type" value="Genomic_DNA"/>
</dbReference>
<keyword evidence="3" id="KW-1185">Reference proteome</keyword>
<proteinExistence type="predicted"/>
<dbReference type="Proteomes" id="UP001160148">
    <property type="component" value="Unassembled WGS sequence"/>
</dbReference>
<comment type="caution">
    <text evidence="2">The sequence shown here is derived from an EMBL/GenBank/DDBJ whole genome shotgun (WGS) entry which is preliminary data.</text>
</comment>
<feature type="region of interest" description="Disordered" evidence="1">
    <location>
        <begin position="1"/>
        <end position="33"/>
    </location>
</feature>
<name>A0AAV0XSD8_9HEMI</name>
<organism evidence="2 3">
    <name type="scientific">Macrosiphum euphorbiae</name>
    <name type="common">potato aphid</name>
    <dbReference type="NCBI Taxonomy" id="13131"/>
    <lineage>
        <taxon>Eukaryota</taxon>
        <taxon>Metazoa</taxon>
        <taxon>Ecdysozoa</taxon>
        <taxon>Arthropoda</taxon>
        <taxon>Hexapoda</taxon>
        <taxon>Insecta</taxon>
        <taxon>Pterygota</taxon>
        <taxon>Neoptera</taxon>
        <taxon>Paraneoptera</taxon>
        <taxon>Hemiptera</taxon>
        <taxon>Sternorrhyncha</taxon>
        <taxon>Aphidomorpha</taxon>
        <taxon>Aphidoidea</taxon>
        <taxon>Aphididae</taxon>
        <taxon>Macrosiphini</taxon>
        <taxon>Macrosiphum</taxon>
    </lineage>
</organism>
<evidence type="ECO:0000256" key="1">
    <source>
        <dbReference type="SAM" id="MobiDB-lite"/>
    </source>
</evidence>
<evidence type="ECO:0000313" key="3">
    <source>
        <dbReference type="Proteomes" id="UP001160148"/>
    </source>
</evidence>
<feature type="compositionally biased region" description="Basic and acidic residues" evidence="1">
    <location>
        <begin position="19"/>
        <end position="33"/>
    </location>
</feature>
<sequence>MNSQSACGGKPTDSDAGSEPDHSATSKLEHLEGKDTGLFRMLKAEVESLKDMAKRTQVKGLKESVDTVWNIIGSIESNNVELKVEGTSKQATSS</sequence>
<evidence type="ECO:0000313" key="2">
    <source>
        <dbReference type="EMBL" id="CAI6370251.1"/>
    </source>
</evidence>
<protein>
    <submittedName>
        <fullName evidence="2">Uncharacterized protein</fullName>
    </submittedName>
</protein>